<dbReference type="Proteomes" id="UP001501867">
    <property type="component" value="Unassembled WGS sequence"/>
</dbReference>
<proteinExistence type="predicted"/>
<gene>
    <name evidence="1" type="ORF">GCM10010302_32540</name>
</gene>
<dbReference type="RefSeq" id="WP_344158894.1">
    <property type="nucleotide sequence ID" value="NZ_BAAABV010000015.1"/>
</dbReference>
<organism evidence="1 2">
    <name type="scientific">Streptomyces polychromogenes</name>
    <dbReference type="NCBI Taxonomy" id="67342"/>
    <lineage>
        <taxon>Bacteria</taxon>
        <taxon>Bacillati</taxon>
        <taxon>Actinomycetota</taxon>
        <taxon>Actinomycetes</taxon>
        <taxon>Kitasatosporales</taxon>
        <taxon>Streptomycetaceae</taxon>
        <taxon>Streptomyces</taxon>
    </lineage>
</organism>
<accession>A0ABP3F3G5</accession>
<reference evidence="2" key="1">
    <citation type="journal article" date="2019" name="Int. J. Syst. Evol. Microbiol.">
        <title>The Global Catalogue of Microorganisms (GCM) 10K type strain sequencing project: providing services to taxonomists for standard genome sequencing and annotation.</title>
        <authorList>
            <consortium name="The Broad Institute Genomics Platform"/>
            <consortium name="The Broad Institute Genome Sequencing Center for Infectious Disease"/>
            <person name="Wu L."/>
            <person name="Ma J."/>
        </authorList>
    </citation>
    <scope>NUCLEOTIDE SEQUENCE [LARGE SCALE GENOMIC DNA]</scope>
    <source>
        <strain evidence="2">JCM 4505</strain>
    </source>
</reference>
<sequence>MTADYTEPDLFAAALRGAAARTGPFRLAVLWVHAEGRPHAYSAVADTLSDDALVAEVLGSRAAAPTAPPPRAPEALSRKRHRSVILGFTGQAPDTRWLGHKEISEGVLAALRDPLDRRLHVVGRVRPWEDRP</sequence>
<comment type="caution">
    <text evidence="1">The sequence shown here is derived from an EMBL/GenBank/DDBJ whole genome shotgun (WGS) entry which is preliminary data.</text>
</comment>
<dbReference type="EMBL" id="BAAABV010000015">
    <property type="protein sequence ID" value="GAA0291465.1"/>
    <property type="molecule type" value="Genomic_DNA"/>
</dbReference>
<protein>
    <submittedName>
        <fullName evidence="1">Uncharacterized protein</fullName>
    </submittedName>
</protein>
<evidence type="ECO:0000313" key="2">
    <source>
        <dbReference type="Proteomes" id="UP001501867"/>
    </source>
</evidence>
<name>A0ABP3F3G5_9ACTN</name>
<evidence type="ECO:0000313" key="1">
    <source>
        <dbReference type="EMBL" id="GAA0291465.1"/>
    </source>
</evidence>
<keyword evidence="2" id="KW-1185">Reference proteome</keyword>